<dbReference type="SUPFAM" id="SSF53335">
    <property type="entry name" value="S-adenosyl-L-methionine-dependent methyltransferases"/>
    <property type="match status" value="1"/>
</dbReference>
<evidence type="ECO:0000259" key="3">
    <source>
        <dbReference type="Pfam" id="PF00849"/>
    </source>
</evidence>
<dbReference type="PANTHER" id="PTHR18895">
    <property type="entry name" value="HEMK METHYLTRANSFERASE"/>
    <property type="match status" value="1"/>
</dbReference>
<protein>
    <recommendedName>
        <fullName evidence="7">S-adenosyl-L-methionine-dependent methyltransferase</fullName>
    </recommendedName>
</protein>
<dbReference type="GO" id="GO:0032259">
    <property type="term" value="P:methylation"/>
    <property type="evidence" value="ECO:0007669"/>
    <property type="project" value="InterPro"/>
</dbReference>
<dbReference type="InterPro" id="IPR029063">
    <property type="entry name" value="SAM-dependent_MTases_sf"/>
</dbReference>
<reference evidence="5" key="1">
    <citation type="submission" date="2022-07" db="EMBL/GenBank/DDBJ databases">
        <title>Phylogenomic reconstructions and comparative analyses of Kickxellomycotina fungi.</title>
        <authorList>
            <person name="Reynolds N.K."/>
            <person name="Stajich J.E."/>
            <person name="Barry K."/>
            <person name="Grigoriev I.V."/>
            <person name="Crous P."/>
            <person name="Smith M.E."/>
        </authorList>
    </citation>
    <scope>NUCLEOTIDE SEQUENCE</scope>
    <source>
        <strain evidence="5">RSA 1196</strain>
    </source>
</reference>
<evidence type="ECO:0008006" key="7">
    <source>
        <dbReference type="Google" id="ProtNLM"/>
    </source>
</evidence>
<dbReference type="Proteomes" id="UP001150925">
    <property type="component" value="Unassembled WGS sequence"/>
</dbReference>
<dbReference type="AlphaFoldDB" id="A0A9W8AY94"/>
<dbReference type="GO" id="GO:0008757">
    <property type="term" value="F:S-adenosylmethionine-dependent methyltransferase activity"/>
    <property type="evidence" value="ECO:0007669"/>
    <property type="project" value="UniProtKB-ARBA"/>
</dbReference>
<dbReference type="CDD" id="cd02440">
    <property type="entry name" value="AdoMet_MTases"/>
    <property type="match status" value="1"/>
</dbReference>
<sequence>MIQQSNEPTGTGPNSVVKKVTDHTVEPLDHGIRALRYFKNHFRQLYGSGRDIHQSFKRGEVTVNGEIVPETKILKAGDTINATLDCLKAQKDRYQNVGFDVAWEDPLLAVVAKSPGISVQPMQLAAPVVLTHCVVDPELLQHRVWAVNRLEKSAYGLVLVAKTLECYLQLQKQYQQGQITEMYTLICHGDLRPLLPQLEKKFETVEIIASTRSNAAGFLTTVVVSPRTPWGGVYVRRELLKLGCPVVGSAGFTRQLRSNSGKGLCLALTELRFQHPSNPDCIVHITRPVPVKFQAILQREEQFFQEKAQNFFKELARHQTSACPTTSHDSLDQMANHYDHTQQKPLAYLTGEKDFGELQFRVTPDTLIPRTSSITLVHSVVELIQTRMIEPQLPLPRMPSPSDEPASNADPEADPSNQMTPVLSTSPTIHVLDIGTGCGCLLLSILHHCPATGGLGVDISGKALDVAKLNAERHHLSSRVTWLEDDMSQLANTRSAYLTTHHPFDIIVCNPPYLCEVTGARRINSVSRQYEPTEALFAGQRGYHYYYLLAELMRSTQYAVLRSGGFLVLEVGNGMADKVKEILQSVVIYTGSVRDTQGMERCLIFQR</sequence>
<dbReference type="EMBL" id="JANBPY010000036">
    <property type="protein sequence ID" value="KAJ1969645.1"/>
    <property type="molecule type" value="Genomic_DNA"/>
</dbReference>
<dbReference type="Pfam" id="PF00849">
    <property type="entry name" value="PseudoU_synth_2"/>
    <property type="match status" value="1"/>
</dbReference>
<feature type="region of interest" description="Disordered" evidence="2">
    <location>
        <begin position="392"/>
        <end position="422"/>
    </location>
</feature>
<dbReference type="Gene3D" id="3.30.2350.10">
    <property type="entry name" value="Pseudouridine synthase"/>
    <property type="match status" value="1"/>
</dbReference>
<dbReference type="InterPro" id="IPR007848">
    <property type="entry name" value="Small_mtfrase_dom"/>
</dbReference>
<feature type="domain" description="Pseudouridine synthase RsuA/RluA-like" evidence="3">
    <location>
        <begin position="109"/>
        <end position="197"/>
    </location>
</feature>
<dbReference type="Gene3D" id="3.40.50.150">
    <property type="entry name" value="Vaccinia Virus protein VP39"/>
    <property type="match status" value="1"/>
</dbReference>
<keyword evidence="1" id="KW-0694">RNA-binding</keyword>
<dbReference type="PROSITE" id="PS00092">
    <property type="entry name" value="N6_MTASE"/>
    <property type="match status" value="1"/>
</dbReference>
<dbReference type="InterPro" id="IPR002052">
    <property type="entry name" value="DNA_methylase_N6_adenine_CS"/>
</dbReference>
<evidence type="ECO:0000313" key="5">
    <source>
        <dbReference type="EMBL" id="KAJ1969645.1"/>
    </source>
</evidence>
<feature type="domain" description="Methyltransferase small" evidence="4">
    <location>
        <begin position="420"/>
        <end position="514"/>
    </location>
</feature>
<evidence type="ECO:0000256" key="1">
    <source>
        <dbReference type="PROSITE-ProRule" id="PRU00182"/>
    </source>
</evidence>
<proteinExistence type="predicted"/>
<evidence type="ECO:0000256" key="2">
    <source>
        <dbReference type="SAM" id="MobiDB-lite"/>
    </source>
</evidence>
<dbReference type="InterPro" id="IPR020103">
    <property type="entry name" value="PsdUridine_synth_cat_dom_sf"/>
</dbReference>
<organism evidence="5 6">
    <name type="scientific">Dispira parvispora</name>
    <dbReference type="NCBI Taxonomy" id="1520584"/>
    <lineage>
        <taxon>Eukaryota</taxon>
        <taxon>Fungi</taxon>
        <taxon>Fungi incertae sedis</taxon>
        <taxon>Zoopagomycota</taxon>
        <taxon>Kickxellomycotina</taxon>
        <taxon>Dimargaritomycetes</taxon>
        <taxon>Dimargaritales</taxon>
        <taxon>Dimargaritaceae</taxon>
        <taxon>Dispira</taxon>
    </lineage>
</organism>
<dbReference type="InterPro" id="IPR050320">
    <property type="entry name" value="N5-glutamine_MTase"/>
</dbReference>
<dbReference type="PANTHER" id="PTHR18895:SF74">
    <property type="entry name" value="MTRF1L RELEASE FACTOR GLUTAMINE METHYLTRANSFERASE"/>
    <property type="match status" value="1"/>
</dbReference>
<dbReference type="SUPFAM" id="SSF55120">
    <property type="entry name" value="Pseudouridine synthase"/>
    <property type="match status" value="1"/>
</dbReference>
<evidence type="ECO:0000313" key="6">
    <source>
        <dbReference type="Proteomes" id="UP001150925"/>
    </source>
</evidence>
<dbReference type="Pfam" id="PF05175">
    <property type="entry name" value="MTS"/>
    <property type="match status" value="1"/>
</dbReference>
<comment type="caution">
    <text evidence="5">The sequence shown here is derived from an EMBL/GenBank/DDBJ whole genome shotgun (WGS) entry which is preliminary data.</text>
</comment>
<dbReference type="GO" id="GO:0001522">
    <property type="term" value="P:pseudouridine synthesis"/>
    <property type="evidence" value="ECO:0007669"/>
    <property type="project" value="InterPro"/>
</dbReference>
<accession>A0A9W8AY94</accession>
<dbReference type="InterPro" id="IPR006145">
    <property type="entry name" value="PsdUridine_synth_RsuA/RluA"/>
</dbReference>
<keyword evidence="6" id="KW-1185">Reference proteome</keyword>
<dbReference type="GO" id="GO:0003723">
    <property type="term" value="F:RNA binding"/>
    <property type="evidence" value="ECO:0007669"/>
    <property type="project" value="UniProtKB-KW"/>
</dbReference>
<dbReference type="OrthoDB" id="269872at2759"/>
<dbReference type="PROSITE" id="PS50889">
    <property type="entry name" value="S4"/>
    <property type="match status" value="1"/>
</dbReference>
<evidence type="ECO:0000259" key="4">
    <source>
        <dbReference type="Pfam" id="PF05175"/>
    </source>
</evidence>
<gene>
    <name evidence="5" type="ORF">IWQ62_000495</name>
</gene>
<name>A0A9W8AY94_9FUNG</name>
<dbReference type="GO" id="GO:0009982">
    <property type="term" value="F:pseudouridine synthase activity"/>
    <property type="evidence" value="ECO:0007669"/>
    <property type="project" value="InterPro"/>
</dbReference>